<feature type="binding site" evidence="9">
    <location>
        <position position="88"/>
    </location>
    <ligand>
        <name>substrate</name>
    </ligand>
</feature>
<dbReference type="Pfam" id="PF01467">
    <property type="entry name" value="CTP_transf_like"/>
    <property type="match status" value="1"/>
</dbReference>
<protein>
    <recommendedName>
        <fullName evidence="9">Phosphopantetheine adenylyltransferase</fullName>
        <ecNumber evidence="9">2.7.7.3</ecNumber>
    </recommendedName>
    <alternativeName>
        <fullName evidence="9">Dephospho-CoA pyrophosphorylase</fullName>
    </alternativeName>
    <alternativeName>
        <fullName evidence="9">Pantetheine-phosphate adenylyltransferase</fullName>
        <shortName evidence="9">PPAT</shortName>
    </alternativeName>
</protein>
<feature type="binding site" evidence="9">
    <location>
        <position position="18"/>
    </location>
    <ligand>
        <name>ATP</name>
        <dbReference type="ChEBI" id="CHEBI:30616"/>
    </ligand>
</feature>
<keyword evidence="2 9" id="KW-0808">Transferase</keyword>
<organism evidence="11 12">
    <name type="scientific">Buttiauxella gaviniae</name>
    <dbReference type="NCBI Taxonomy" id="82990"/>
    <lineage>
        <taxon>Bacteria</taxon>
        <taxon>Pseudomonadati</taxon>
        <taxon>Pseudomonadota</taxon>
        <taxon>Gammaproteobacteria</taxon>
        <taxon>Enterobacterales</taxon>
        <taxon>Enterobacteriaceae</taxon>
        <taxon>Buttiauxella</taxon>
    </lineage>
</organism>
<evidence type="ECO:0000256" key="3">
    <source>
        <dbReference type="ARBA" id="ARBA00022695"/>
    </source>
</evidence>
<feature type="binding site" evidence="9">
    <location>
        <begin position="124"/>
        <end position="130"/>
    </location>
    <ligand>
        <name>ATP</name>
        <dbReference type="ChEBI" id="CHEBI:30616"/>
    </ligand>
</feature>
<keyword evidence="4 9" id="KW-0547">Nucleotide-binding</keyword>
<evidence type="ECO:0000256" key="6">
    <source>
        <dbReference type="ARBA" id="ARBA00022842"/>
    </source>
</evidence>
<feature type="binding site" evidence="9">
    <location>
        <position position="99"/>
    </location>
    <ligand>
        <name>ATP</name>
        <dbReference type="ChEBI" id="CHEBI:30616"/>
    </ligand>
</feature>
<sequence>MTTRAIYPGTFDPITNGHLDIVTRAAMMFDTLILAIANSPHKKTMFTLEERVQLAQGVTSHLPNVEVVGFSDLMANFAKTQQANVLVRGLRTAADFEYEMQLAHMNRHLMPELESVFLMPSKEWSFVSSSLVKEVARHHGDVTHFLPEPVCKALQERLKQESAN</sequence>
<keyword evidence="7 9" id="KW-0173">Coenzyme A biosynthesis</keyword>
<evidence type="ECO:0000259" key="10">
    <source>
        <dbReference type="Pfam" id="PF01467"/>
    </source>
</evidence>
<evidence type="ECO:0000256" key="9">
    <source>
        <dbReference type="HAMAP-Rule" id="MF_00151"/>
    </source>
</evidence>
<keyword evidence="5 9" id="KW-0067">ATP-binding</keyword>
<dbReference type="Proteomes" id="UP001555342">
    <property type="component" value="Unassembled WGS sequence"/>
</dbReference>
<dbReference type="PRINTS" id="PR01020">
    <property type="entry name" value="LPSBIOSNTHSS"/>
</dbReference>
<dbReference type="PANTHER" id="PTHR21342:SF1">
    <property type="entry name" value="PHOSPHOPANTETHEINE ADENYLYLTRANSFERASE"/>
    <property type="match status" value="1"/>
</dbReference>
<comment type="catalytic activity">
    <reaction evidence="8 9">
        <text>(R)-4'-phosphopantetheine + ATP + H(+) = 3'-dephospho-CoA + diphosphate</text>
        <dbReference type="Rhea" id="RHEA:19801"/>
        <dbReference type="ChEBI" id="CHEBI:15378"/>
        <dbReference type="ChEBI" id="CHEBI:30616"/>
        <dbReference type="ChEBI" id="CHEBI:33019"/>
        <dbReference type="ChEBI" id="CHEBI:57328"/>
        <dbReference type="ChEBI" id="CHEBI:61723"/>
        <dbReference type="EC" id="2.7.7.3"/>
    </reaction>
</comment>
<comment type="function">
    <text evidence="9">Reversibly transfers an adenylyl group from ATP to 4'-phosphopantetheine, yielding dephospho-CoA (dPCoA) and pyrophosphate.</text>
</comment>
<keyword evidence="3 9" id="KW-0548">Nucleotidyltransferase</keyword>
<keyword evidence="6 9" id="KW-0460">Magnesium</keyword>
<dbReference type="RefSeq" id="WP_367595149.1">
    <property type="nucleotide sequence ID" value="NZ_JBFMVT010000002.1"/>
</dbReference>
<evidence type="ECO:0000256" key="4">
    <source>
        <dbReference type="ARBA" id="ARBA00022741"/>
    </source>
</evidence>
<dbReference type="CDD" id="cd02163">
    <property type="entry name" value="PPAT"/>
    <property type="match status" value="1"/>
</dbReference>
<dbReference type="EC" id="2.7.7.3" evidence="9"/>
<keyword evidence="12" id="KW-1185">Reference proteome</keyword>
<comment type="pathway">
    <text evidence="9">Cofactor biosynthesis; coenzyme A biosynthesis; CoA from (R)-pantothenate: step 4/5.</text>
</comment>
<dbReference type="NCBIfam" id="TIGR01510">
    <property type="entry name" value="coaD_prev_kdtB"/>
    <property type="match status" value="1"/>
</dbReference>
<evidence type="ECO:0000256" key="8">
    <source>
        <dbReference type="ARBA" id="ARBA00029346"/>
    </source>
</evidence>
<dbReference type="HAMAP" id="MF_00151">
    <property type="entry name" value="PPAT_bact"/>
    <property type="match status" value="1"/>
</dbReference>
<comment type="subcellular location">
    <subcellularLocation>
        <location evidence="9">Cytoplasm</location>
    </subcellularLocation>
</comment>
<evidence type="ECO:0000256" key="2">
    <source>
        <dbReference type="ARBA" id="ARBA00022679"/>
    </source>
</evidence>
<comment type="caution">
    <text evidence="11">The sequence shown here is derived from an EMBL/GenBank/DDBJ whole genome shotgun (WGS) entry which is preliminary data.</text>
</comment>
<dbReference type="GO" id="GO:0004595">
    <property type="term" value="F:pantetheine-phosphate adenylyltransferase activity"/>
    <property type="evidence" value="ECO:0007669"/>
    <property type="project" value="UniProtKB-EC"/>
</dbReference>
<reference evidence="11 12" key="1">
    <citation type="submission" date="2024-07" db="EMBL/GenBank/DDBJ databases">
        <authorList>
            <person name="Wang L."/>
        </authorList>
    </citation>
    <scope>NUCLEOTIDE SEQUENCE [LARGE SCALE GENOMIC DNA]</scope>
    <source>
        <strain evidence="11 12">WL359</strain>
    </source>
</reference>
<dbReference type="SUPFAM" id="SSF52374">
    <property type="entry name" value="Nucleotidylyl transferase"/>
    <property type="match status" value="1"/>
</dbReference>
<feature type="domain" description="Cytidyltransferase-like" evidence="10">
    <location>
        <begin position="6"/>
        <end position="134"/>
    </location>
</feature>
<feature type="site" description="Transition state stabilizer" evidence="9">
    <location>
        <position position="18"/>
    </location>
</feature>
<keyword evidence="1 9" id="KW-0963">Cytoplasm</keyword>
<dbReference type="InterPro" id="IPR001980">
    <property type="entry name" value="PPAT"/>
</dbReference>
<accession>A0ABV3NTX2</accession>
<feature type="binding site" evidence="9">
    <location>
        <position position="10"/>
    </location>
    <ligand>
        <name>substrate</name>
    </ligand>
</feature>
<comment type="subunit">
    <text evidence="9">Homohexamer.</text>
</comment>
<dbReference type="NCBIfam" id="TIGR00125">
    <property type="entry name" value="cyt_tran_rel"/>
    <property type="match status" value="1"/>
</dbReference>
<dbReference type="PANTHER" id="PTHR21342">
    <property type="entry name" value="PHOSPHOPANTETHEINE ADENYLYLTRANSFERASE"/>
    <property type="match status" value="1"/>
</dbReference>
<feature type="binding site" evidence="9">
    <location>
        <position position="42"/>
    </location>
    <ligand>
        <name>substrate</name>
    </ligand>
</feature>
<dbReference type="Gene3D" id="3.40.50.620">
    <property type="entry name" value="HUPs"/>
    <property type="match status" value="1"/>
</dbReference>
<evidence type="ECO:0000256" key="5">
    <source>
        <dbReference type="ARBA" id="ARBA00022840"/>
    </source>
</evidence>
<name>A0ABV3NTX2_9ENTR</name>
<evidence type="ECO:0000313" key="12">
    <source>
        <dbReference type="Proteomes" id="UP001555342"/>
    </source>
</evidence>
<dbReference type="InterPro" id="IPR014729">
    <property type="entry name" value="Rossmann-like_a/b/a_fold"/>
</dbReference>
<comment type="cofactor">
    <cofactor evidence="9">
        <name>Mg(2+)</name>
        <dbReference type="ChEBI" id="CHEBI:18420"/>
    </cofactor>
</comment>
<comment type="similarity">
    <text evidence="9">Belongs to the bacterial CoaD family.</text>
</comment>
<gene>
    <name evidence="9 11" type="primary">coaD</name>
    <name evidence="11" type="ORF">AB1E22_09750</name>
</gene>
<proteinExistence type="inferred from homology"/>
<feature type="binding site" evidence="9">
    <location>
        <begin position="10"/>
        <end position="11"/>
    </location>
    <ligand>
        <name>ATP</name>
        <dbReference type="ChEBI" id="CHEBI:30616"/>
    </ligand>
</feature>
<evidence type="ECO:0000256" key="1">
    <source>
        <dbReference type="ARBA" id="ARBA00022490"/>
    </source>
</evidence>
<dbReference type="EMBL" id="JBFMVT010000002">
    <property type="protein sequence ID" value="MEW7312989.1"/>
    <property type="molecule type" value="Genomic_DNA"/>
</dbReference>
<dbReference type="InterPro" id="IPR004821">
    <property type="entry name" value="Cyt_trans-like"/>
</dbReference>
<feature type="binding site" evidence="9">
    <location>
        <position position="74"/>
    </location>
    <ligand>
        <name>substrate</name>
    </ligand>
</feature>
<evidence type="ECO:0000256" key="7">
    <source>
        <dbReference type="ARBA" id="ARBA00022993"/>
    </source>
</evidence>
<evidence type="ECO:0000313" key="11">
    <source>
        <dbReference type="EMBL" id="MEW7312989.1"/>
    </source>
</evidence>
<feature type="binding site" evidence="9">
    <location>
        <begin position="89"/>
        <end position="91"/>
    </location>
    <ligand>
        <name>ATP</name>
        <dbReference type="ChEBI" id="CHEBI:30616"/>
    </ligand>
</feature>